<evidence type="ECO:0000313" key="2">
    <source>
        <dbReference type="Proteomes" id="UP001320876"/>
    </source>
</evidence>
<organism evidence="1 2">
    <name type="scientific">Luteolibacter arcticus</name>
    <dbReference type="NCBI Taxonomy" id="1581411"/>
    <lineage>
        <taxon>Bacteria</taxon>
        <taxon>Pseudomonadati</taxon>
        <taxon>Verrucomicrobiota</taxon>
        <taxon>Verrucomicrobiia</taxon>
        <taxon>Verrucomicrobiales</taxon>
        <taxon>Verrucomicrobiaceae</taxon>
        <taxon>Luteolibacter</taxon>
    </lineage>
</organism>
<sequence>MIKIRFQAVGMNAAQTVVPKETESPVPLRVDDHIDHVNGGGKPQHFVIVSARYVVDENNGTFYQLVGVAANAN</sequence>
<dbReference type="Proteomes" id="UP001320876">
    <property type="component" value="Unassembled WGS sequence"/>
</dbReference>
<reference evidence="1 2" key="1">
    <citation type="submission" date="2022-10" db="EMBL/GenBank/DDBJ databases">
        <title>Luteolibacter arcticus strain CCTCC AB 2014275, whole genome shotgun sequencing project.</title>
        <authorList>
            <person name="Zhao G."/>
            <person name="Shen L."/>
        </authorList>
    </citation>
    <scope>NUCLEOTIDE SEQUENCE [LARGE SCALE GENOMIC DNA]</scope>
    <source>
        <strain evidence="1 2">CCTCC AB 2014275</strain>
    </source>
</reference>
<name>A0ABT3GM51_9BACT</name>
<accession>A0ABT3GM51</accession>
<keyword evidence="2" id="KW-1185">Reference proteome</keyword>
<dbReference type="EMBL" id="JAPDDT010000009">
    <property type="protein sequence ID" value="MCW1924592.1"/>
    <property type="molecule type" value="Genomic_DNA"/>
</dbReference>
<comment type="caution">
    <text evidence="1">The sequence shown here is derived from an EMBL/GenBank/DDBJ whole genome shotgun (WGS) entry which is preliminary data.</text>
</comment>
<protein>
    <submittedName>
        <fullName evidence="1">Uncharacterized protein</fullName>
    </submittedName>
</protein>
<dbReference type="RefSeq" id="WP_264488701.1">
    <property type="nucleotide sequence ID" value="NZ_JAPDDT010000009.1"/>
</dbReference>
<proteinExistence type="predicted"/>
<evidence type="ECO:0000313" key="1">
    <source>
        <dbReference type="EMBL" id="MCW1924592.1"/>
    </source>
</evidence>
<gene>
    <name evidence="1" type="ORF">OKA05_18655</name>
</gene>